<comment type="caution">
    <text evidence="7">The sequence shown here is derived from an EMBL/GenBank/DDBJ whole genome shotgun (WGS) entry which is preliminary data.</text>
</comment>
<name>A0A6D2ILI5_9BRAS</name>
<dbReference type="Gene3D" id="3.40.50.300">
    <property type="entry name" value="P-loop containing nucleotide triphosphate hydrolases"/>
    <property type="match status" value="1"/>
</dbReference>
<evidence type="ECO:0000259" key="4">
    <source>
        <dbReference type="Pfam" id="PF00931"/>
    </source>
</evidence>
<dbReference type="InterPro" id="IPR027417">
    <property type="entry name" value="P-loop_NTPase"/>
</dbReference>
<evidence type="ECO:0000256" key="1">
    <source>
        <dbReference type="ARBA" id="ARBA00022737"/>
    </source>
</evidence>
<dbReference type="InterPro" id="IPR036388">
    <property type="entry name" value="WH-like_DNA-bd_sf"/>
</dbReference>
<feature type="domain" description="NB-ARC" evidence="4">
    <location>
        <begin position="211"/>
        <end position="269"/>
    </location>
</feature>
<evidence type="ECO:0000259" key="5">
    <source>
        <dbReference type="Pfam" id="PF18052"/>
    </source>
</evidence>
<keyword evidence="8" id="KW-1185">Reference proteome</keyword>
<dbReference type="InterPro" id="IPR058922">
    <property type="entry name" value="WHD_DRP"/>
</dbReference>
<dbReference type="InterPro" id="IPR042197">
    <property type="entry name" value="Apaf_helical"/>
</dbReference>
<dbReference type="InterPro" id="IPR002182">
    <property type="entry name" value="NB-ARC"/>
</dbReference>
<evidence type="ECO:0000313" key="8">
    <source>
        <dbReference type="Proteomes" id="UP000467841"/>
    </source>
</evidence>
<dbReference type="Gene3D" id="1.20.5.4130">
    <property type="match status" value="1"/>
</dbReference>
<dbReference type="EMBL" id="CACVBM020001087">
    <property type="protein sequence ID" value="CAA7029919.1"/>
    <property type="molecule type" value="Genomic_DNA"/>
</dbReference>
<evidence type="ECO:0000256" key="3">
    <source>
        <dbReference type="ARBA" id="ARBA00022821"/>
    </source>
</evidence>
<keyword evidence="2" id="KW-0547">Nucleotide-binding</keyword>
<dbReference type="PANTHER" id="PTHR23155">
    <property type="entry name" value="DISEASE RESISTANCE PROTEIN RP"/>
    <property type="match status" value="1"/>
</dbReference>
<dbReference type="Gene3D" id="1.10.10.10">
    <property type="entry name" value="Winged helix-like DNA-binding domain superfamily/Winged helix DNA-binding domain"/>
    <property type="match status" value="1"/>
</dbReference>
<dbReference type="InterPro" id="IPR044974">
    <property type="entry name" value="Disease_R_plants"/>
</dbReference>
<accession>A0A6D2ILI5</accession>
<dbReference type="PANTHER" id="PTHR23155:SF1241">
    <property type="entry name" value="DISEASE RESISTANCE RPP13-LIKE PROTEIN 1-RELATED"/>
    <property type="match status" value="1"/>
</dbReference>
<reference evidence="7" key="1">
    <citation type="submission" date="2020-01" db="EMBL/GenBank/DDBJ databases">
        <authorList>
            <person name="Mishra B."/>
        </authorList>
    </citation>
    <scope>NUCLEOTIDE SEQUENCE [LARGE SCALE GENOMIC DNA]</scope>
</reference>
<feature type="domain" description="NB-ARC" evidence="4">
    <location>
        <begin position="130"/>
        <end position="201"/>
    </location>
</feature>
<keyword evidence="3" id="KW-0611">Plant defense</keyword>
<proteinExistence type="predicted"/>
<sequence>MLLTISAVLIDAEEKQITNPVVEKWVNELRDVVYHAEDVLDDIATKALRLNIGAESSSSNRLRQLRGRMFLGDFLDGNSEHLETRLEKDQARAFSLTKKHIGFERAAMIPKKRLPTTSLVDESEVFGRDDDKDEIMRLLIPGNGDDNGLTVVAIVGIGGVGKTTLSQILYNDQSVQSHFGTRVWAHVSEEFDVFKITKKVYECYFPAFFGDWDLLRQPFISAAGGSQILVTTRSQRVVPVVCSVHVHNLQPLSDGDCWSLFIRTVFPNQDPCLDQEIGDLAERIVHKCQDLSVKTLGGVLRFEGKVGEWERVLSSRIWDLPVDKSNLLPVLRISYYYLPAHLKRCFAYCSIFPKGHAFEKEQVVLLWMAEGFLQQTRSSASKNLEEIGDEYFSELELRSLFQKTKTRYIMHDFINELSQFASGEFSS</sequence>
<dbReference type="InterPro" id="IPR041118">
    <property type="entry name" value="Rx_N"/>
</dbReference>
<dbReference type="OrthoDB" id="1896560at2759"/>
<dbReference type="AlphaFoldDB" id="A0A6D2ILI5"/>
<protein>
    <recommendedName>
        <fullName evidence="9">NB-ARC domain-containing protein</fullName>
    </recommendedName>
</protein>
<evidence type="ECO:0000259" key="6">
    <source>
        <dbReference type="Pfam" id="PF23559"/>
    </source>
</evidence>
<feature type="domain" description="Disease resistance protein winged helix" evidence="6">
    <location>
        <begin position="351"/>
        <end position="417"/>
    </location>
</feature>
<dbReference type="Pfam" id="PF18052">
    <property type="entry name" value="Rx_N"/>
    <property type="match status" value="1"/>
</dbReference>
<dbReference type="GO" id="GO:0043531">
    <property type="term" value="F:ADP binding"/>
    <property type="evidence" value="ECO:0007669"/>
    <property type="project" value="InterPro"/>
</dbReference>
<gene>
    <name evidence="7" type="ORF">MERR_LOCUS17154</name>
</gene>
<organism evidence="7 8">
    <name type="scientific">Microthlaspi erraticum</name>
    <dbReference type="NCBI Taxonomy" id="1685480"/>
    <lineage>
        <taxon>Eukaryota</taxon>
        <taxon>Viridiplantae</taxon>
        <taxon>Streptophyta</taxon>
        <taxon>Embryophyta</taxon>
        <taxon>Tracheophyta</taxon>
        <taxon>Spermatophyta</taxon>
        <taxon>Magnoliopsida</taxon>
        <taxon>eudicotyledons</taxon>
        <taxon>Gunneridae</taxon>
        <taxon>Pentapetalae</taxon>
        <taxon>rosids</taxon>
        <taxon>malvids</taxon>
        <taxon>Brassicales</taxon>
        <taxon>Brassicaceae</taxon>
        <taxon>Coluteocarpeae</taxon>
        <taxon>Microthlaspi</taxon>
    </lineage>
</organism>
<dbReference type="Gene3D" id="1.10.8.430">
    <property type="entry name" value="Helical domain of apoptotic protease-activating factors"/>
    <property type="match status" value="1"/>
</dbReference>
<evidence type="ECO:0000313" key="7">
    <source>
        <dbReference type="EMBL" id="CAA7029919.1"/>
    </source>
</evidence>
<dbReference type="Pfam" id="PF00931">
    <property type="entry name" value="NB-ARC"/>
    <property type="match status" value="2"/>
</dbReference>
<dbReference type="SUPFAM" id="SSF52540">
    <property type="entry name" value="P-loop containing nucleoside triphosphate hydrolases"/>
    <property type="match status" value="1"/>
</dbReference>
<feature type="domain" description="Disease resistance N-terminal" evidence="5">
    <location>
        <begin position="2"/>
        <end position="57"/>
    </location>
</feature>
<dbReference type="Proteomes" id="UP000467841">
    <property type="component" value="Unassembled WGS sequence"/>
</dbReference>
<evidence type="ECO:0008006" key="9">
    <source>
        <dbReference type="Google" id="ProtNLM"/>
    </source>
</evidence>
<evidence type="ECO:0000256" key="2">
    <source>
        <dbReference type="ARBA" id="ARBA00022741"/>
    </source>
</evidence>
<dbReference type="GO" id="GO:0098542">
    <property type="term" value="P:defense response to other organism"/>
    <property type="evidence" value="ECO:0007669"/>
    <property type="project" value="TreeGrafter"/>
</dbReference>
<dbReference type="Pfam" id="PF23559">
    <property type="entry name" value="WHD_DRP"/>
    <property type="match status" value="1"/>
</dbReference>
<keyword evidence="1" id="KW-0677">Repeat</keyword>